<evidence type="ECO:0000313" key="2">
    <source>
        <dbReference type="EMBL" id="ELR10933.1"/>
    </source>
</evidence>
<dbReference type="PANTHER" id="PTHR19328">
    <property type="entry name" value="HEDGEHOG-INTERACTING PROTEIN"/>
    <property type="match status" value="1"/>
</dbReference>
<protein>
    <submittedName>
        <fullName evidence="2">Uncharacterized protein</fullName>
    </submittedName>
</protein>
<name>L8GDY5_ACACF</name>
<dbReference type="OrthoDB" id="10266706at2759"/>
<dbReference type="VEuPathDB" id="AmoebaDB:ACA1_145900"/>
<dbReference type="PANTHER" id="PTHR19328:SF75">
    <property type="entry name" value="ALDOSE SUGAR DEHYDROGENASE YLII"/>
    <property type="match status" value="1"/>
</dbReference>
<organism evidence="2 3">
    <name type="scientific">Acanthamoeba castellanii (strain ATCC 30010 / Neff)</name>
    <dbReference type="NCBI Taxonomy" id="1257118"/>
    <lineage>
        <taxon>Eukaryota</taxon>
        <taxon>Amoebozoa</taxon>
        <taxon>Discosea</taxon>
        <taxon>Longamoebia</taxon>
        <taxon>Centramoebida</taxon>
        <taxon>Acanthamoebidae</taxon>
        <taxon>Acanthamoeba</taxon>
    </lineage>
</organism>
<dbReference type="EMBL" id="KB008171">
    <property type="protein sequence ID" value="ELR10933.1"/>
    <property type="molecule type" value="Genomic_DNA"/>
</dbReference>
<reference evidence="2 3" key="1">
    <citation type="journal article" date="2013" name="Genome Biol.">
        <title>Genome of Acanthamoeba castellanii highlights extensive lateral gene transfer and early evolution of tyrosine kinase signaling.</title>
        <authorList>
            <person name="Clarke M."/>
            <person name="Lohan A.J."/>
            <person name="Liu B."/>
            <person name="Lagkouvardos I."/>
            <person name="Roy S."/>
            <person name="Zafar N."/>
            <person name="Bertelli C."/>
            <person name="Schilde C."/>
            <person name="Kianianmomeni A."/>
            <person name="Burglin T.R."/>
            <person name="Frech C."/>
            <person name="Turcotte B."/>
            <person name="Kopec K.O."/>
            <person name="Synnott J.M."/>
            <person name="Choo C."/>
            <person name="Paponov I."/>
            <person name="Finkler A."/>
            <person name="Soon Heng Tan C."/>
            <person name="Hutchins A.P."/>
            <person name="Weinmeier T."/>
            <person name="Rattei T."/>
            <person name="Chu J.S."/>
            <person name="Gimenez G."/>
            <person name="Irimia M."/>
            <person name="Rigden D.J."/>
            <person name="Fitzpatrick D.A."/>
            <person name="Lorenzo-Morales J."/>
            <person name="Bateman A."/>
            <person name="Chiu C.H."/>
            <person name="Tang P."/>
            <person name="Hegemann P."/>
            <person name="Fromm H."/>
            <person name="Raoult D."/>
            <person name="Greub G."/>
            <person name="Miranda-Saavedra D."/>
            <person name="Chen N."/>
            <person name="Nash P."/>
            <person name="Ginger M.L."/>
            <person name="Horn M."/>
            <person name="Schaap P."/>
            <person name="Caler L."/>
            <person name="Loftus B."/>
        </authorList>
    </citation>
    <scope>NUCLEOTIDE SEQUENCE [LARGE SCALE GENOMIC DNA]</scope>
    <source>
        <strain evidence="2 3">Neff</strain>
    </source>
</reference>
<dbReference type="SUPFAM" id="SSF69349">
    <property type="entry name" value="Phage fibre proteins"/>
    <property type="match status" value="1"/>
</dbReference>
<dbReference type="Proteomes" id="UP000011083">
    <property type="component" value="Unassembled WGS sequence"/>
</dbReference>
<dbReference type="RefSeq" id="XP_004332946.1">
    <property type="nucleotide sequence ID" value="XM_004332898.1"/>
</dbReference>
<dbReference type="InterPro" id="IPR011042">
    <property type="entry name" value="6-blade_b-propeller_TolB-like"/>
</dbReference>
<evidence type="ECO:0000313" key="3">
    <source>
        <dbReference type="Proteomes" id="UP000011083"/>
    </source>
</evidence>
<accession>L8GDY5</accession>
<dbReference type="SUPFAM" id="SSF50952">
    <property type="entry name" value="Soluble quinoprotein glucose dehydrogenase"/>
    <property type="match status" value="1"/>
</dbReference>
<feature type="chain" id="PRO_5003989674" evidence="1">
    <location>
        <begin position="20"/>
        <end position="1101"/>
    </location>
</feature>
<gene>
    <name evidence="2" type="ORF">ACA1_145900</name>
</gene>
<sequence length="1101" mass="104153">MKLVFVLLAILAALVAVHGETKSPSPAAAGTTTVVGATGAAGSTVPAVVKAGIPISVGNLTTTTGTTTATVQGATTGVTITGTGATGAFVGQPTIVGATGATVSVASPGAAIVGAAGASPAASGAAVISQVSPSAAASGAAVISQVSASPAASGAAVVTVVSASPAASGAASPAASGAASPAASAVVIVISPSPAASGAASPAASGAASPAASGAASPAASGAASPAASGAASPAASAVVIVISPSPAASGAASPAASGAASPAASGAASPAASGAASPAASGAASPAASGAASPAASGAASPAVSASRAPLASASPAALVSAADLFPPMPTYGQENLQFTCPNATMQAMVEVSLEPLLIGIDAVSSIKFAGCPSLMYVATKAGQIFEVTIDNSTSAVTQVRLILDLSNEIATPSTQASTTAGGGASGGASASSNAADQPGLLGMAFPPDFADSGLFYVYFSASSAAAGGANATAAPSSGGAMCGNESTMLDHVNRLAEYRLDPSSGIANFSRTLLELRWPFANANGDNSLEFAPGSRLLFLGVGDGGSSFDPFENAQNPDVLLGKVLVFDLSSLSADASCNQTALRLSELNDRCPDIAAAITTFATGLHSPAGFEFLNPSAQLEASSCPGGANATMAGGANATAAGANATMAGGANATAAGGANATAAGGANATMAGGANATSGGANATMAGGMNLTLSDLAPRLIAPDRGQNRYDEINIMEQIGANYGWDIIEGWSCIDQSLELCPESTSGMANATLAANETAGGANATMAGGANATAGGANATAAGGANATMAGGANATAAGGANATMAGGANLTATNMAVLPAAVIPHNCRRLYNPQAILGGRLYQGSELDPMLQGAYIFGAITSLQNGNESLPTGNGALYFLRPESFSGNAVADLTMCPAAGGANETMAGGANATVAGGANATEAGGANETMAGGANATAAGGANETMAGGANATAAGGANATAAGGANATMAGGANATMDGITTTGSGVNTSFIPNSRLEVFPVTINYQFFPTQHFFTALGADPSRSRLFLGVSSTEGATGGIGGVFRLTPFNEGPQNPAIISATNLRPGQIVFSAENATASASPSAAASPSRSA</sequence>
<feature type="signal peptide" evidence="1">
    <location>
        <begin position="1"/>
        <end position="19"/>
    </location>
</feature>
<evidence type="ECO:0000256" key="1">
    <source>
        <dbReference type="SAM" id="SignalP"/>
    </source>
</evidence>
<dbReference type="AlphaFoldDB" id="L8GDY5"/>
<dbReference type="InterPro" id="IPR011041">
    <property type="entry name" value="Quinoprot_gluc/sorb_DH_b-prop"/>
</dbReference>
<dbReference type="GeneID" id="14911339"/>
<dbReference type="KEGG" id="acan:ACA1_145900"/>
<dbReference type="Gene3D" id="2.120.10.30">
    <property type="entry name" value="TolB, C-terminal domain"/>
    <property type="match status" value="2"/>
</dbReference>
<dbReference type="OMA" id="WPFANAN"/>
<keyword evidence="3" id="KW-1185">Reference proteome</keyword>
<proteinExistence type="predicted"/>
<keyword evidence="1" id="KW-0732">Signal</keyword>
<dbReference type="STRING" id="1257118.L8GDY5"/>